<keyword evidence="11" id="KW-1185">Reference proteome</keyword>
<dbReference type="Proteomes" id="UP000479293">
    <property type="component" value="Unassembled WGS sequence"/>
</dbReference>
<accession>A0A7C9BAM7</accession>
<comment type="subcellular location">
    <subcellularLocation>
        <location evidence="1">Cell membrane</location>
        <topology evidence="1">Multi-pass membrane protein</topology>
    </subcellularLocation>
</comment>
<evidence type="ECO:0000256" key="9">
    <source>
        <dbReference type="SAM" id="Phobius"/>
    </source>
</evidence>
<dbReference type="Pfam" id="PF01594">
    <property type="entry name" value="AI-2E_transport"/>
    <property type="match status" value="1"/>
</dbReference>
<evidence type="ECO:0000256" key="2">
    <source>
        <dbReference type="ARBA" id="ARBA00009773"/>
    </source>
</evidence>
<evidence type="ECO:0000256" key="1">
    <source>
        <dbReference type="ARBA" id="ARBA00004651"/>
    </source>
</evidence>
<feature type="transmembrane region" description="Helical" evidence="9">
    <location>
        <begin position="201"/>
        <end position="224"/>
    </location>
</feature>
<comment type="caution">
    <text evidence="10">The sequence shown here is derived from an EMBL/GenBank/DDBJ whole genome shotgun (WGS) entry which is preliminary data.</text>
</comment>
<feature type="compositionally biased region" description="Acidic residues" evidence="8">
    <location>
        <begin position="359"/>
        <end position="371"/>
    </location>
</feature>
<keyword evidence="4" id="KW-1003">Cell membrane</keyword>
<evidence type="ECO:0000256" key="5">
    <source>
        <dbReference type="ARBA" id="ARBA00022692"/>
    </source>
</evidence>
<evidence type="ECO:0000256" key="6">
    <source>
        <dbReference type="ARBA" id="ARBA00022989"/>
    </source>
</evidence>
<protein>
    <submittedName>
        <fullName evidence="10">AI-2E family transporter</fullName>
    </submittedName>
</protein>
<feature type="transmembrane region" description="Helical" evidence="9">
    <location>
        <begin position="35"/>
        <end position="54"/>
    </location>
</feature>
<keyword evidence="7 9" id="KW-0472">Membrane</keyword>
<evidence type="ECO:0000256" key="3">
    <source>
        <dbReference type="ARBA" id="ARBA00022448"/>
    </source>
</evidence>
<keyword evidence="5 9" id="KW-0812">Transmembrane</keyword>
<keyword evidence="3" id="KW-0813">Transport</keyword>
<feature type="region of interest" description="Disordered" evidence="8">
    <location>
        <begin position="359"/>
        <end position="383"/>
    </location>
</feature>
<proteinExistence type="inferred from homology"/>
<dbReference type="RefSeq" id="WP_152757471.1">
    <property type="nucleotide sequence ID" value="NZ_WHLY01000002.1"/>
</dbReference>
<evidence type="ECO:0000256" key="8">
    <source>
        <dbReference type="SAM" id="MobiDB-lite"/>
    </source>
</evidence>
<feature type="transmembrane region" description="Helical" evidence="9">
    <location>
        <begin position="66"/>
        <end position="89"/>
    </location>
</feature>
<dbReference type="GO" id="GO:0005886">
    <property type="term" value="C:plasma membrane"/>
    <property type="evidence" value="ECO:0007669"/>
    <property type="project" value="UniProtKB-SubCell"/>
</dbReference>
<sequence>MNRANLFLSSKLLRTCLVMIVVTISVYWLVVLQTFLVPILVSVLLSILVSPITMQLEEKGLSRMPAIAITLVLFLGLIAGILYISFIQISDMIDMWPSFQNKADIMFHQSRIWMSETFGYETRSQLNDLEDVSAKLIQDNGSTAIIMTTTLLGTLALIPLYMFFMLYYRTFFCNFLYGLLGRAEKKRINLILYRIYDVIHNYLAGMFTVMVIVGSLNTLGLLLLGIKYAVFFGFFASLLLLIPYIGVIIGSALPIMMALVTKESPMYAVGVGAIFLTIQFLEGNFITPYVVGSKISINPLMAILALLLGGMLWGIPGMILALPMIAILKVILDHSENLKSFGYVLGDPDSHKGRDIFGIEDDEEEVQEADDAQLSTPKENVKAADKVSAPASYVPAID</sequence>
<feature type="transmembrane region" description="Helical" evidence="9">
    <location>
        <begin position="301"/>
        <end position="332"/>
    </location>
</feature>
<dbReference type="PANTHER" id="PTHR21716:SF53">
    <property type="entry name" value="PERMEASE PERM-RELATED"/>
    <property type="match status" value="1"/>
</dbReference>
<feature type="transmembrane region" description="Helical" evidence="9">
    <location>
        <begin position="230"/>
        <end position="253"/>
    </location>
</feature>
<evidence type="ECO:0000256" key="7">
    <source>
        <dbReference type="ARBA" id="ARBA00023136"/>
    </source>
</evidence>
<feature type="transmembrane region" description="Helical" evidence="9">
    <location>
        <begin position="265"/>
        <end position="281"/>
    </location>
</feature>
<reference evidence="10 11" key="1">
    <citation type="submission" date="2019-10" db="EMBL/GenBank/DDBJ databases">
        <title>Draft Genome Sequence of Cytophagaceae sp. SJW1-29.</title>
        <authorList>
            <person name="Choi A."/>
        </authorList>
    </citation>
    <scope>NUCLEOTIDE SEQUENCE [LARGE SCALE GENOMIC DNA]</scope>
    <source>
        <strain evidence="10 11">SJW1-29</strain>
    </source>
</reference>
<organism evidence="10 11">
    <name type="scientific">Salmonirosea aquatica</name>
    <dbReference type="NCBI Taxonomy" id="2654236"/>
    <lineage>
        <taxon>Bacteria</taxon>
        <taxon>Pseudomonadati</taxon>
        <taxon>Bacteroidota</taxon>
        <taxon>Cytophagia</taxon>
        <taxon>Cytophagales</taxon>
        <taxon>Spirosomataceae</taxon>
        <taxon>Salmonirosea</taxon>
    </lineage>
</organism>
<name>A0A7C9BAM7_9BACT</name>
<feature type="transmembrane region" description="Helical" evidence="9">
    <location>
        <begin position="12"/>
        <end position="29"/>
    </location>
</feature>
<evidence type="ECO:0000313" key="10">
    <source>
        <dbReference type="EMBL" id="MPR32756.1"/>
    </source>
</evidence>
<dbReference type="PANTHER" id="PTHR21716">
    <property type="entry name" value="TRANSMEMBRANE PROTEIN"/>
    <property type="match status" value="1"/>
</dbReference>
<dbReference type="AlphaFoldDB" id="A0A7C9BAM7"/>
<keyword evidence="6 9" id="KW-1133">Transmembrane helix</keyword>
<evidence type="ECO:0000256" key="4">
    <source>
        <dbReference type="ARBA" id="ARBA00022475"/>
    </source>
</evidence>
<dbReference type="EMBL" id="WHLY01000002">
    <property type="protein sequence ID" value="MPR32756.1"/>
    <property type="molecule type" value="Genomic_DNA"/>
</dbReference>
<evidence type="ECO:0000313" key="11">
    <source>
        <dbReference type="Proteomes" id="UP000479293"/>
    </source>
</evidence>
<gene>
    <name evidence="10" type="ORF">GBK04_05145</name>
</gene>
<dbReference type="InterPro" id="IPR002549">
    <property type="entry name" value="AI-2E-like"/>
</dbReference>
<comment type="similarity">
    <text evidence="2">Belongs to the autoinducer-2 exporter (AI-2E) (TC 2.A.86) family.</text>
</comment>